<accession>A0A844AS12</accession>
<dbReference type="RefSeq" id="WP_153584414.1">
    <property type="nucleotide sequence ID" value="NZ_WJBU01000006.1"/>
</dbReference>
<protein>
    <submittedName>
        <fullName evidence="9">EscU/YscU/HrcU family type III secretion system export apparatus switch protein</fullName>
    </submittedName>
</protein>
<feature type="transmembrane region" description="Helical" evidence="8">
    <location>
        <begin position="89"/>
        <end position="115"/>
    </location>
</feature>
<feature type="transmembrane region" description="Helical" evidence="8">
    <location>
        <begin position="136"/>
        <end position="157"/>
    </location>
</feature>
<evidence type="ECO:0000256" key="7">
    <source>
        <dbReference type="ARBA" id="ARBA00023136"/>
    </source>
</evidence>
<dbReference type="InterPro" id="IPR006307">
    <property type="entry name" value="BsaZ-like"/>
</dbReference>
<dbReference type="Pfam" id="PF01312">
    <property type="entry name" value="Bac_export_2"/>
    <property type="match status" value="1"/>
</dbReference>
<dbReference type="PANTHER" id="PTHR30531">
    <property type="entry name" value="FLAGELLAR BIOSYNTHETIC PROTEIN FLHB"/>
    <property type="match status" value="1"/>
</dbReference>
<feature type="transmembrane region" description="Helical" evidence="8">
    <location>
        <begin position="31"/>
        <end position="49"/>
    </location>
</feature>
<comment type="similarity">
    <text evidence="2">Belongs to the type III secretion exporter family.</text>
</comment>
<dbReference type="GO" id="GO:0005886">
    <property type="term" value="C:plasma membrane"/>
    <property type="evidence" value="ECO:0007669"/>
    <property type="project" value="UniProtKB-SubCell"/>
</dbReference>
<evidence type="ECO:0000256" key="6">
    <source>
        <dbReference type="ARBA" id="ARBA00023026"/>
    </source>
</evidence>
<dbReference type="InterPro" id="IPR006135">
    <property type="entry name" value="T3SS_substrate_exporter"/>
</dbReference>
<gene>
    <name evidence="9" type="ORF">GHT07_07280</name>
</gene>
<dbReference type="Gene3D" id="6.10.250.2080">
    <property type="match status" value="1"/>
</dbReference>
<comment type="caution">
    <text evidence="9">The sequence shown here is derived from an EMBL/GenBank/DDBJ whole genome shotgun (WGS) entry which is preliminary data.</text>
</comment>
<comment type="subcellular location">
    <subcellularLocation>
        <location evidence="1">Cell membrane</location>
        <topology evidence="1">Multi-pass membrane protein</topology>
    </subcellularLocation>
</comment>
<feature type="transmembrane region" description="Helical" evidence="8">
    <location>
        <begin position="185"/>
        <end position="204"/>
    </location>
</feature>
<keyword evidence="6" id="KW-0843">Virulence</keyword>
<proteinExistence type="inferred from homology"/>
<dbReference type="PRINTS" id="PR00950">
    <property type="entry name" value="TYPE3IMSPROT"/>
</dbReference>
<dbReference type="OrthoDB" id="9807950at2"/>
<dbReference type="Gene3D" id="3.40.1690.10">
    <property type="entry name" value="secretion proteins EscU"/>
    <property type="match status" value="1"/>
</dbReference>
<keyword evidence="5 8" id="KW-1133">Transmembrane helix</keyword>
<evidence type="ECO:0000256" key="8">
    <source>
        <dbReference type="SAM" id="Phobius"/>
    </source>
</evidence>
<evidence type="ECO:0000256" key="4">
    <source>
        <dbReference type="ARBA" id="ARBA00022692"/>
    </source>
</evidence>
<dbReference type="PANTHER" id="PTHR30531:SF14">
    <property type="entry name" value="SURFACE PRESENTATION OF ANTIGENS PROTEIN SPAS"/>
    <property type="match status" value="1"/>
</dbReference>
<evidence type="ECO:0000313" key="9">
    <source>
        <dbReference type="EMBL" id="MRD47075.1"/>
    </source>
</evidence>
<dbReference type="AlphaFoldDB" id="A0A844AS12"/>
<evidence type="ECO:0000256" key="5">
    <source>
        <dbReference type="ARBA" id="ARBA00022989"/>
    </source>
</evidence>
<keyword evidence="3" id="KW-1003">Cell membrane</keyword>
<evidence type="ECO:0000256" key="2">
    <source>
        <dbReference type="ARBA" id="ARBA00010690"/>
    </source>
</evidence>
<dbReference type="SUPFAM" id="SSF160544">
    <property type="entry name" value="EscU C-terminal domain-like"/>
    <property type="match status" value="1"/>
</dbReference>
<keyword evidence="10" id="KW-1185">Reference proteome</keyword>
<reference evidence="9 10" key="1">
    <citation type="submission" date="2019-11" db="EMBL/GenBank/DDBJ databases">
        <title>Caenimonas koreensis gen. nov., sp. nov., isolated from activated sludge.</title>
        <authorList>
            <person name="Seung H.R."/>
        </authorList>
    </citation>
    <scope>NUCLEOTIDE SEQUENCE [LARGE SCALE GENOMIC DNA]</scope>
    <source>
        <strain evidence="9 10">EMB320</strain>
    </source>
</reference>
<dbReference type="InterPro" id="IPR029025">
    <property type="entry name" value="T3SS_substrate_exporter_C"/>
</dbReference>
<keyword evidence="4 8" id="KW-0812">Transmembrane</keyword>
<keyword evidence="7 8" id="KW-0472">Membrane</keyword>
<dbReference type="Proteomes" id="UP000487350">
    <property type="component" value="Unassembled WGS sequence"/>
</dbReference>
<evidence type="ECO:0000256" key="3">
    <source>
        <dbReference type="ARBA" id="ARBA00022475"/>
    </source>
</evidence>
<evidence type="ECO:0000256" key="1">
    <source>
        <dbReference type="ARBA" id="ARBA00004651"/>
    </source>
</evidence>
<dbReference type="EMBL" id="WJBU01000006">
    <property type="protein sequence ID" value="MRD47075.1"/>
    <property type="molecule type" value="Genomic_DNA"/>
</dbReference>
<dbReference type="NCBIfam" id="TIGR01404">
    <property type="entry name" value="FlhB_rel_III"/>
    <property type="match status" value="1"/>
</dbReference>
<organism evidence="9 10">
    <name type="scientific">Caenimonas koreensis DSM 17982</name>
    <dbReference type="NCBI Taxonomy" id="1121255"/>
    <lineage>
        <taxon>Bacteria</taxon>
        <taxon>Pseudomonadati</taxon>
        <taxon>Pseudomonadota</taxon>
        <taxon>Betaproteobacteria</taxon>
        <taxon>Burkholderiales</taxon>
        <taxon>Comamonadaceae</taxon>
        <taxon>Caenimonas</taxon>
    </lineage>
</organism>
<name>A0A844AS12_9BURK</name>
<evidence type="ECO:0000313" key="10">
    <source>
        <dbReference type="Proteomes" id="UP000487350"/>
    </source>
</evidence>
<dbReference type="GO" id="GO:0009306">
    <property type="term" value="P:protein secretion"/>
    <property type="evidence" value="ECO:0007669"/>
    <property type="project" value="InterPro"/>
</dbReference>
<sequence length="356" mass="39536">MSEKTERPTDHRIRKAREDGQVAKSKDFTQALLIGALFGYTLVMAGDIFKTMGEMVALPGQLYGMDFKDAVAISLSTLWRKAAELLVPYLLIVIVIGVFGETIQTGLLLSFKALLPKGDKLNPIANLKQMFTMKNLVEFIKSCLKVTFLMFLVYFVVRDSLDTMIKIPLAGIGAAGLALGEMMRVLTINTFICFAVIAVFDLAWQRYSYIKGLMMSMEEIKQEYKQMEGDPHMKGHRKELAREIAMGEMVANTRKASVVVTNPTHVAVGLFYEESKTPLPVVVCKGEGGIAEAIKRVAEQEGIPVLQNVPLARALLSQAQVAQYIPSELIEPVAELLLAMRKLTEKIDEHEDDFNG</sequence>